<evidence type="ECO:0000256" key="4">
    <source>
        <dbReference type="ARBA" id="ARBA00022857"/>
    </source>
</evidence>
<evidence type="ECO:0000256" key="2">
    <source>
        <dbReference type="ARBA" id="ARBA00022490"/>
    </source>
</evidence>
<feature type="active site" description="Proton donor" evidence="9">
    <location>
        <position position="139"/>
    </location>
</feature>
<comment type="caution">
    <text evidence="9">Lacks conserved residue(s) required for the propagation of feature annotation.</text>
</comment>
<dbReference type="SUPFAM" id="SSF55347">
    <property type="entry name" value="Glyceraldehyde-3-phosphate dehydrogenase-like, C-terminal domain"/>
    <property type="match status" value="1"/>
</dbReference>
<protein>
    <recommendedName>
        <fullName evidence="9 10">4-hydroxy-tetrahydrodipicolinate reductase</fullName>
        <shortName evidence="9">HTPA reductase</shortName>
        <ecNumber evidence="9 10">1.17.1.8</ecNumber>
    </recommendedName>
</protein>
<evidence type="ECO:0000256" key="10">
    <source>
        <dbReference type="NCBIfam" id="TIGR00036"/>
    </source>
</evidence>
<dbReference type="AlphaFoldDB" id="A0A1W1UID5"/>
<dbReference type="InterPro" id="IPR022664">
    <property type="entry name" value="DapB_N_CS"/>
</dbReference>
<dbReference type="Gene3D" id="3.30.360.10">
    <property type="entry name" value="Dihydrodipicolinate Reductase, domain 2"/>
    <property type="match status" value="1"/>
</dbReference>
<dbReference type="Gene3D" id="3.40.50.720">
    <property type="entry name" value="NAD(P)-binding Rossmann-like Domain"/>
    <property type="match status" value="1"/>
</dbReference>
<comment type="function">
    <text evidence="9">Catalyzes the conversion of 4-hydroxy-tetrahydrodipicolinate (HTPA) to tetrahydrodipicolinate.</text>
</comment>
<evidence type="ECO:0000256" key="6">
    <source>
        <dbReference type="ARBA" id="ARBA00023002"/>
    </source>
</evidence>
<comment type="catalytic activity">
    <reaction evidence="9">
        <text>(S)-2,3,4,5-tetrahydrodipicolinate + NAD(+) + H2O = (2S,4S)-4-hydroxy-2,3,4,5-tetrahydrodipicolinate + NADH + H(+)</text>
        <dbReference type="Rhea" id="RHEA:35323"/>
        <dbReference type="ChEBI" id="CHEBI:15377"/>
        <dbReference type="ChEBI" id="CHEBI:15378"/>
        <dbReference type="ChEBI" id="CHEBI:16845"/>
        <dbReference type="ChEBI" id="CHEBI:57540"/>
        <dbReference type="ChEBI" id="CHEBI:57945"/>
        <dbReference type="ChEBI" id="CHEBI:67139"/>
        <dbReference type="EC" id="1.17.1.8"/>
    </reaction>
</comment>
<dbReference type="HAMAP" id="MF_00102">
    <property type="entry name" value="DapB"/>
    <property type="match status" value="1"/>
</dbReference>
<comment type="subunit">
    <text evidence="9">Homotetramer.</text>
</comment>
<dbReference type="GO" id="GO:0050661">
    <property type="term" value="F:NADP binding"/>
    <property type="evidence" value="ECO:0007669"/>
    <property type="project" value="UniProtKB-UniRule"/>
</dbReference>
<feature type="domain" description="Dihydrodipicolinate reductase C-terminal" evidence="12">
    <location>
        <begin position="109"/>
        <end position="241"/>
    </location>
</feature>
<gene>
    <name evidence="9" type="primary">dapB</name>
    <name evidence="13" type="ORF">SAMN00017477_0286</name>
</gene>
<evidence type="ECO:0000256" key="7">
    <source>
        <dbReference type="ARBA" id="ARBA00023027"/>
    </source>
</evidence>
<organism evidence="13 14">
    <name type="scientific">Peptoniphilus asaccharolyticus DSM 20463</name>
    <dbReference type="NCBI Taxonomy" id="573058"/>
    <lineage>
        <taxon>Bacteria</taxon>
        <taxon>Bacillati</taxon>
        <taxon>Bacillota</taxon>
        <taxon>Tissierellia</taxon>
        <taxon>Tissierellales</taxon>
        <taxon>Peptoniphilaceae</taxon>
        <taxon>Peptoniphilus</taxon>
    </lineage>
</organism>
<evidence type="ECO:0000313" key="13">
    <source>
        <dbReference type="EMBL" id="SMB80827.1"/>
    </source>
</evidence>
<dbReference type="GO" id="GO:0019877">
    <property type="term" value="P:diaminopimelate biosynthetic process"/>
    <property type="evidence" value="ECO:0007669"/>
    <property type="project" value="UniProtKB-UniRule"/>
</dbReference>
<evidence type="ECO:0000313" key="14">
    <source>
        <dbReference type="Proteomes" id="UP000192368"/>
    </source>
</evidence>
<dbReference type="PROSITE" id="PS01298">
    <property type="entry name" value="DAPB"/>
    <property type="match status" value="1"/>
</dbReference>
<comment type="pathway">
    <text evidence="9">Amino-acid biosynthesis; L-lysine biosynthesis via DAP pathway; (S)-tetrahydrodipicolinate from L-aspartate: step 4/4.</text>
</comment>
<comment type="similarity">
    <text evidence="1 9">Belongs to the DapB family.</text>
</comment>
<dbReference type="EMBL" id="FWWR01000009">
    <property type="protein sequence ID" value="SMB80827.1"/>
    <property type="molecule type" value="Genomic_DNA"/>
</dbReference>
<evidence type="ECO:0000256" key="5">
    <source>
        <dbReference type="ARBA" id="ARBA00022915"/>
    </source>
</evidence>
<evidence type="ECO:0000256" key="3">
    <source>
        <dbReference type="ARBA" id="ARBA00022605"/>
    </source>
</evidence>
<dbReference type="InterPro" id="IPR022663">
    <property type="entry name" value="DapB_C"/>
</dbReference>
<sequence length="243" mass="26968">MRIFLVGITGAMGRTLLEISDEIVSGYASECGEINGIKVYDDFQKVEEEFDVILDFSNKNITDKVLEFAKSVKKPLVMATTGLDEETEKRILELSKTQPIVYSKNFSVGMNVMSEVVKLLAKTLSDFDIEIIEKHHNQKVDAPSGTAKMLFDSIKEERTNAKAVYDRTQVHEKRNANEVGISVVRAGSIVGEHSTIFAGLDEVLEIKHQAGSKKIFAKGAIRACEYVINKDSGIYGMKDVIRG</sequence>
<comment type="subcellular location">
    <subcellularLocation>
        <location evidence="9">Cytoplasm</location>
    </subcellularLocation>
</comment>
<keyword evidence="2 9" id="KW-0963">Cytoplasm</keyword>
<feature type="binding site" evidence="9">
    <location>
        <begin position="79"/>
        <end position="81"/>
    </location>
    <ligand>
        <name>NAD(+)</name>
        <dbReference type="ChEBI" id="CHEBI:57540"/>
    </ligand>
</feature>
<dbReference type="InterPro" id="IPR036291">
    <property type="entry name" value="NAD(P)-bd_dom_sf"/>
</dbReference>
<dbReference type="GO" id="GO:0008839">
    <property type="term" value="F:4-hydroxy-tetrahydrodipicolinate reductase"/>
    <property type="evidence" value="ECO:0007669"/>
    <property type="project" value="UniProtKB-UniRule"/>
</dbReference>
<dbReference type="SUPFAM" id="SSF51735">
    <property type="entry name" value="NAD(P)-binding Rossmann-fold domains"/>
    <property type="match status" value="1"/>
</dbReference>
<dbReference type="GO" id="GO:0005829">
    <property type="term" value="C:cytosol"/>
    <property type="evidence" value="ECO:0007669"/>
    <property type="project" value="TreeGrafter"/>
</dbReference>
<evidence type="ECO:0000259" key="11">
    <source>
        <dbReference type="Pfam" id="PF01113"/>
    </source>
</evidence>
<evidence type="ECO:0000256" key="8">
    <source>
        <dbReference type="ARBA" id="ARBA00023154"/>
    </source>
</evidence>
<dbReference type="Pfam" id="PF01113">
    <property type="entry name" value="DapB_N"/>
    <property type="match status" value="1"/>
</dbReference>
<dbReference type="FunFam" id="3.30.360.10:FF:000009">
    <property type="entry name" value="4-hydroxy-tetrahydrodipicolinate reductase"/>
    <property type="match status" value="1"/>
</dbReference>
<dbReference type="RefSeq" id="WP_084229990.1">
    <property type="nucleotide sequence ID" value="NZ_FWWR01000009.1"/>
</dbReference>
<dbReference type="PANTHER" id="PTHR20836">
    <property type="entry name" value="DIHYDRODIPICOLINATE REDUCTASE"/>
    <property type="match status" value="1"/>
</dbReference>
<feature type="binding site" evidence="9">
    <location>
        <begin position="103"/>
        <end position="106"/>
    </location>
    <ligand>
        <name>NAD(+)</name>
        <dbReference type="ChEBI" id="CHEBI:57540"/>
    </ligand>
</feature>
<dbReference type="PIRSF" id="PIRSF000161">
    <property type="entry name" value="DHPR"/>
    <property type="match status" value="1"/>
</dbReference>
<comment type="caution">
    <text evidence="9">Was originally thought to be a dihydrodipicolinate reductase (DHDPR), catalyzing the conversion of dihydrodipicolinate to tetrahydrodipicolinate. However, it was shown in E.coli that the substrate of the enzymatic reaction is not dihydrodipicolinate (DHDP) but in fact (2S,4S)-4-hydroxy-2,3,4,5-tetrahydrodipicolinic acid (HTPA), the product released by the DapA-catalyzed reaction.</text>
</comment>
<accession>A0A1W1UID5</accession>
<keyword evidence="8 9" id="KW-0457">Lysine biosynthesis</keyword>
<comment type="catalytic activity">
    <reaction evidence="9">
        <text>(S)-2,3,4,5-tetrahydrodipicolinate + NADP(+) + H2O = (2S,4S)-4-hydroxy-2,3,4,5-tetrahydrodipicolinate + NADPH + H(+)</text>
        <dbReference type="Rhea" id="RHEA:35331"/>
        <dbReference type="ChEBI" id="CHEBI:15377"/>
        <dbReference type="ChEBI" id="CHEBI:15378"/>
        <dbReference type="ChEBI" id="CHEBI:16845"/>
        <dbReference type="ChEBI" id="CHEBI:57783"/>
        <dbReference type="ChEBI" id="CHEBI:58349"/>
        <dbReference type="ChEBI" id="CHEBI:67139"/>
        <dbReference type="EC" id="1.17.1.8"/>
    </reaction>
</comment>
<evidence type="ECO:0000259" key="12">
    <source>
        <dbReference type="Pfam" id="PF05173"/>
    </source>
</evidence>
<keyword evidence="7 9" id="KW-0520">NAD</keyword>
<dbReference type="NCBIfam" id="TIGR00036">
    <property type="entry name" value="dapB"/>
    <property type="match status" value="1"/>
</dbReference>
<dbReference type="InterPro" id="IPR000846">
    <property type="entry name" value="DapB_N"/>
</dbReference>
<dbReference type="CDD" id="cd02274">
    <property type="entry name" value="DHDPR_N"/>
    <property type="match status" value="1"/>
</dbReference>
<feature type="binding site" evidence="9">
    <location>
        <begin position="145"/>
        <end position="146"/>
    </location>
    <ligand>
        <name>(S)-2,3,4,5-tetrahydrodipicolinate</name>
        <dbReference type="ChEBI" id="CHEBI:16845"/>
    </ligand>
</feature>
<keyword evidence="3 9" id="KW-0028">Amino-acid biosynthesis</keyword>
<dbReference type="OrthoDB" id="9790352at2"/>
<feature type="binding site" evidence="9">
    <location>
        <begin position="7"/>
        <end position="12"/>
    </location>
    <ligand>
        <name>NAD(+)</name>
        <dbReference type="ChEBI" id="CHEBI:57540"/>
    </ligand>
</feature>
<proteinExistence type="inferred from homology"/>
<dbReference type="GO" id="GO:0016726">
    <property type="term" value="F:oxidoreductase activity, acting on CH or CH2 groups, NAD or NADP as acceptor"/>
    <property type="evidence" value="ECO:0007669"/>
    <property type="project" value="UniProtKB-UniRule"/>
</dbReference>
<dbReference type="STRING" id="573058.SAMN00017477_0286"/>
<name>A0A1W1UID5_PEPAS</name>
<dbReference type="GO" id="GO:0009089">
    <property type="term" value="P:lysine biosynthetic process via diaminopimelate"/>
    <property type="evidence" value="ECO:0007669"/>
    <property type="project" value="UniProtKB-UniRule"/>
</dbReference>
<keyword evidence="6 9" id="KW-0560">Oxidoreductase</keyword>
<keyword evidence="14" id="KW-1185">Reference proteome</keyword>
<reference evidence="14" key="1">
    <citation type="submission" date="2017-04" db="EMBL/GenBank/DDBJ databases">
        <authorList>
            <person name="Varghese N."/>
            <person name="Submissions S."/>
        </authorList>
    </citation>
    <scope>NUCLEOTIDE SEQUENCE [LARGE SCALE GENOMIC DNA]</scope>
    <source>
        <strain evidence="14">DSM 20463</strain>
    </source>
</reference>
<dbReference type="InterPro" id="IPR023940">
    <property type="entry name" value="DHDPR_bac"/>
</dbReference>
<keyword evidence="4 9" id="KW-0521">NADP</keyword>
<dbReference type="Pfam" id="PF05173">
    <property type="entry name" value="DapB_C"/>
    <property type="match status" value="1"/>
</dbReference>
<evidence type="ECO:0000256" key="9">
    <source>
        <dbReference type="HAMAP-Rule" id="MF_00102"/>
    </source>
</evidence>
<evidence type="ECO:0000256" key="1">
    <source>
        <dbReference type="ARBA" id="ARBA00006642"/>
    </source>
</evidence>
<dbReference type="EC" id="1.17.1.8" evidence="9 10"/>
<dbReference type="PANTHER" id="PTHR20836:SF7">
    <property type="entry name" value="4-HYDROXY-TETRAHYDRODIPICOLINATE REDUCTASE"/>
    <property type="match status" value="1"/>
</dbReference>
<dbReference type="Proteomes" id="UP000192368">
    <property type="component" value="Unassembled WGS sequence"/>
</dbReference>
<keyword evidence="5 9" id="KW-0220">Diaminopimelate biosynthesis</keyword>
<dbReference type="GO" id="GO:0051287">
    <property type="term" value="F:NAD binding"/>
    <property type="evidence" value="ECO:0007669"/>
    <property type="project" value="UniProtKB-UniRule"/>
</dbReference>
<feature type="binding site" evidence="9">
    <location>
        <position position="136"/>
    </location>
    <ligand>
        <name>(S)-2,3,4,5-tetrahydrodipicolinate</name>
        <dbReference type="ChEBI" id="CHEBI:16845"/>
    </ligand>
</feature>
<feature type="active site" description="Proton donor/acceptor" evidence="9">
    <location>
        <position position="135"/>
    </location>
</feature>
<dbReference type="UniPathway" id="UPA00034">
    <property type="reaction ID" value="UER00018"/>
</dbReference>
<feature type="domain" description="Dihydrodipicolinate reductase N-terminal" evidence="11">
    <location>
        <begin position="1"/>
        <end position="106"/>
    </location>
</feature>